<evidence type="ECO:0000259" key="4">
    <source>
        <dbReference type="Pfam" id="PF09084"/>
    </source>
</evidence>
<dbReference type="Proteomes" id="UP001595712">
    <property type="component" value="Unassembled WGS sequence"/>
</dbReference>
<keyword evidence="6" id="KW-1185">Reference proteome</keyword>
<dbReference type="RefSeq" id="WP_387976598.1">
    <property type="nucleotide sequence ID" value="NZ_JBHRWO010000012.1"/>
</dbReference>
<name>A0ABV7PZ51_9ACTN</name>
<comment type="caution">
    <text evidence="5">The sequence shown here is derived from an EMBL/GenBank/DDBJ whole genome shotgun (WGS) entry which is preliminary data.</text>
</comment>
<sequence length="329" mass="34444">MRRAFDMSDARTSRRTLLTAAALATAGLTACGGEPEDDSDGDGLDNVTVGLIPIVDVAPLYLGQEQGFFEDEGIELELTFADGGAAIVPGVASGEFDFGFSNVTSLLLAQSSGLPVQIVANGVASTGEAGNDFGAVMVAADSPIQDAAGLAGATVAVNTVNNIGDTTIRESVRKAGGDPSAVEFIPFGFPEMPAQLEQGTVDAVWVVEPFKSQIEAAGGRAVAWNYVDAAPDLTVAAFFTTTEKTEAEADLVERFTTAVERSLQYATDNPDEVRRITGTYTEIPDDVREAMTLPAWPTEINRDSIETLAELGTTDGIFENAPDVNALLP</sequence>
<dbReference type="InterPro" id="IPR015168">
    <property type="entry name" value="SsuA/THI5"/>
</dbReference>
<dbReference type="SUPFAM" id="SSF53850">
    <property type="entry name" value="Periplasmic binding protein-like II"/>
    <property type="match status" value="1"/>
</dbReference>
<dbReference type="PANTHER" id="PTHR30024:SF47">
    <property type="entry name" value="TAURINE-BINDING PERIPLASMIC PROTEIN"/>
    <property type="match status" value="1"/>
</dbReference>
<comment type="similarity">
    <text evidence="2">Belongs to the bacterial solute-binding protein SsuA/TauA family.</text>
</comment>
<accession>A0ABV7PZ51</accession>
<evidence type="ECO:0000313" key="6">
    <source>
        <dbReference type="Proteomes" id="UP001595712"/>
    </source>
</evidence>
<feature type="domain" description="SsuA/THI5-like" evidence="4">
    <location>
        <begin position="56"/>
        <end position="272"/>
    </location>
</feature>
<protein>
    <submittedName>
        <fullName evidence="5">ABC transporter substrate-binding protein</fullName>
    </submittedName>
</protein>
<reference evidence="6" key="1">
    <citation type="journal article" date="2019" name="Int. J. Syst. Evol. Microbiol.">
        <title>The Global Catalogue of Microorganisms (GCM) 10K type strain sequencing project: providing services to taxonomists for standard genome sequencing and annotation.</title>
        <authorList>
            <consortium name="The Broad Institute Genomics Platform"/>
            <consortium name="The Broad Institute Genome Sequencing Center for Infectious Disease"/>
            <person name="Wu L."/>
            <person name="Ma J."/>
        </authorList>
    </citation>
    <scope>NUCLEOTIDE SEQUENCE [LARGE SCALE GENOMIC DNA]</scope>
    <source>
        <strain evidence="6">CGMCC 4.7396</strain>
    </source>
</reference>
<dbReference type="Gene3D" id="3.40.190.10">
    <property type="entry name" value="Periplasmic binding protein-like II"/>
    <property type="match status" value="2"/>
</dbReference>
<dbReference type="PANTHER" id="PTHR30024">
    <property type="entry name" value="ALIPHATIC SULFONATES-BINDING PROTEIN-RELATED"/>
    <property type="match status" value="1"/>
</dbReference>
<evidence type="ECO:0000256" key="3">
    <source>
        <dbReference type="ARBA" id="ARBA00022729"/>
    </source>
</evidence>
<gene>
    <name evidence="5" type="ORF">ACFO8M_14560</name>
</gene>
<proteinExistence type="inferred from homology"/>
<organism evidence="5 6">
    <name type="scientific">Glycomyces rhizosphaerae</name>
    <dbReference type="NCBI Taxonomy" id="2054422"/>
    <lineage>
        <taxon>Bacteria</taxon>
        <taxon>Bacillati</taxon>
        <taxon>Actinomycetota</taxon>
        <taxon>Actinomycetes</taxon>
        <taxon>Glycomycetales</taxon>
        <taxon>Glycomycetaceae</taxon>
        <taxon>Glycomyces</taxon>
    </lineage>
</organism>
<evidence type="ECO:0000256" key="1">
    <source>
        <dbReference type="ARBA" id="ARBA00004418"/>
    </source>
</evidence>
<evidence type="ECO:0000313" key="5">
    <source>
        <dbReference type="EMBL" id="MFC3493700.1"/>
    </source>
</evidence>
<dbReference type="Pfam" id="PF09084">
    <property type="entry name" value="NMT1"/>
    <property type="match status" value="1"/>
</dbReference>
<dbReference type="EMBL" id="JBHRWO010000012">
    <property type="protein sequence ID" value="MFC3493700.1"/>
    <property type="molecule type" value="Genomic_DNA"/>
</dbReference>
<comment type="subcellular location">
    <subcellularLocation>
        <location evidence="1">Periplasm</location>
    </subcellularLocation>
</comment>
<evidence type="ECO:0000256" key="2">
    <source>
        <dbReference type="ARBA" id="ARBA00010742"/>
    </source>
</evidence>
<keyword evidence="3" id="KW-0732">Signal</keyword>
<dbReference type="PROSITE" id="PS51257">
    <property type="entry name" value="PROKAR_LIPOPROTEIN"/>
    <property type="match status" value="1"/>
</dbReference>